<comment type="caution">
    <text evidence="1">The sequence shown here is derived from an EMBL/GenBank/DDBJ whole genome shotgun (WGS) entry which is preliminary data.</text>
</comment>
<name>A0A834JH91_VESGE</name>
<organism evidence="1 2">
    <name type="scientific">Vespula germanica</name>
    <name type="common">German yellow jacket</name>
    <name type="synonym">Paravespula germanica</name>
    <dbReference type="NCBI Taxonomy" id="30212"/>
    <lineage>
        <taxon>Eukaryota</taxon>
        <taxon>Metazoa</taxon>
        <taxon>Ecdysozoa</taxon>
        <taxon>Arthropoda</taxon>
        <taxon>Hexapoda</taxon>
        <taxon>Insecta</taxon>
        <taxon>Pterygota</taxon>
        <taxon>Neoptera</taxon>
        <taxon>Endopterygota</taxon>
        <taxon>Hymenoptera</taxon>
        <taxon>Apocrita</taxon>
        <taxon>Aculeata</taxon>
        <taxon>Vespoidea</taxon>
        <taxon>Vespidae</taxon>
        <taxon>Vespinae</taxon>
        <taxon>Vespula</taxon>
    </lineage>
</organism>
<dbReference type="Proteomes" id="UP000617340">
    <property type="component" value="Unassembled WGS sequence"/>
</dbReference>
<dbReference type="AlphaFoldDB" id="A0A834JH91"/>
<sequence>MHPQDVASNLSAMTAIRTLESWCLTALVIQMSTQTTFMNERICTVWTLKTFPHCTRTIFPFDLLLLDMDILQRLNSNDGIISDRYSQLLKMNVTGTYKRTVIN</sequence>
<keyword evidence="2" id="KW-1185">Reference proteome</keyword>
<dbReference type="EMBL" id="JACSDZ010000013">
    <property type="protein sequence ID" value="KAF7388401.1"/>
    <property type="molecule type" value="Genomic_DNA"/>
</dbReference>
<gene>
    <name evidence="1" type="ORF">HZH68_012343</name>
</gene>
<evidence type="ECO:0000313" key="1">
    <source>
        <dbReference type="EMBL" id="KAF7388401.1"/>
    </source>
</evidence>
<evidence type="ECO:0000313" key="2">
    <source>
        <dbReference type="Proteomes" id="UP000617340"/>
    </source>
</evidence>
<reference evidence="1" key="1">
    <citation type="journal article" date="2020" name="G3 (Bethesda)">
        <title>High-Quality Assemblies for Three Invasive Social Wasps from the &lt;i&gt;Vespula&lt;/i&gt; Genus.</title>
        <authorList>
            <person name="Harrop T.W.R."/>
            <person name="Guhlin J."/>
            <person name="McLaughlin G.M."/>
            <person name="Permina E."/>
            <person name="Stockwell P."/>
            <person name="Gilligan J."/>
            <person name="Le Lec M.F."/>
            <person name="Gruber M.A.M."/>
            <person name="Quinn O."/>
            <person name="Lovegrove M."/>
            <person name="Duncan E.J."/>
            <person name="Remnant E.J."/>
            <person name="Van Eeckhoven J."/>
            <person name="Graham B."/>
            <person name="Knapp R.A."/>
            <person name="Langford K.W."/>
            <person name="Kronenberg Z."/>
            <person name="Press M.O."/>
            <person name="Eacker S.M."/>
            <person name="Wilson-Rankin E.E."/>
            <person name="Purcell J."/>
            <person name="Lester P.J."/>
            <person name="Dearden P.K."/>
        </authorList>
    </citation>
    <scope>NUCLEOTIDE SEQUENCE</scope>
    <source>
        <strain evidence="1">Linc-1</strain>
    </source>
</reference>
<accession>A0A834JH91</accession>
<proteinExistence type="predicted"/>
<protein>
    <submittedName>
        <fullName evidence="1">Uncharacterized protein</fullName>
    </submittedName>
</protein>